<organism evidence="3 4">
    <name type="scientific">Ewingella americana (strain ATCC 33852 / DSM 4580 / CCUG 14506 / JCM 5911 / LMG 7869 / NCTC 12157 / CDC 1468-78)</name>
    <dbReference type="NCBI Taxonomy" id="910964"/>
    <lineage>
        <taxon>Bacteria</taxon>
        <taxon>Pseudomonadati</taxon>
        <taxon>Pseudomonadota</taxon>
        <taxon>Gammaproteobacteria</taxon>
        <taxon>Enterobacterales</taxon>
        <taxon>Yersiniaceae</taxon>
        <taxon>Ewingella</taxon>
    </lineage>
</organism>
<keyword evidence="1" id="KW-0732">Signal</keyword>
<dbReference type="SUPFAM" id="SSF49899">
    <property type="entry name" value="Concanavalin A-like lectins/glucanases"/>
    <property type="match status" value="1"/>
</dbReference>
<dbReference type="GeneID" id="78382870"/>
<dbReference type="Pfam" id="PF08787">
    <property type="entry name" value="Alginate_lyase2"/>
    <property type="match status" value="1"/>
</dbReference>
<gene>
    <name evidence="3" type="ORF">GEAM_2651</name>
</gene>
<dbReference type="AlphaFoldDB" id="A0A085G823"/>
<dbReference type="InterPro" id="IPR013320">
    <property type="entry name" value="ConA-like_dom_sf"/>
</dbReference>
<evidence type="ECO:0000256" key="1">
    <source>
        <dbReference type="SAM" id="SignalP"/>
    </source>
</evidence>
<name>A0A085G823_EWIA3</name>
<dbReference type="Gene3D" id="2.60.120.200">
    <property type="match status" value="1"/>
</dbReference>
<reference evidence="3 4" key="1">
    <citation type="submission" date="2014-05" db="EMBL/GenBank/DDBJ databases">
        <title>ATOL: Assembling a taxonomically balanced genome-scale reconstruction of the evolutionary history of the Enterobacteriaceae.</title>
        <authorList>
            <person name="Plunkett G.III."/>
            <person name="Neeno-Eckwall E.C."/>
            <person name="Glasner J.D."/>
            <person name="Perna N.T."/>
        </authorList>
    </citation>
    <scope>NUCLEOTIDE SEQUENCE [LARGE SCALE GENOMIC DNA]</scope>
    <source>
        <strain evidence="3 4">ATCC 33852</strain>
    </source>
</reference>
<evidence type="ECO:0000259" key="2">
    <source>
        <dbReference type="Pfam" id="PF08787"/>
    </source>
</evidence>
<comment type="caution">
    <text evidence="3">The sequence shown here is derived from an EMBL/GenBank/DDBJ whole genome shotgun (WGS) entry which is preliminary data.</text>
</comment>
<dbReference type="Proteomes" id="UP000028640">
    <property type="component" value="Unassembled WGS sequence"/>
</dbReference>
<feature type="chain" id="PRO_5001790837" evidence="1">
    <location>
        <begin position="31"/>
        <end position="268"/>
    </location>
</feature>
<keyword evidence="4" id="KW-1185">Reference proteome</keyword>
<protein>
    <submittedName>
        <fullName evidence="3">Ca2+-binding protein</fullName>
    </submittedName>
</protein>
<evidence type="ECO:0000313" key="4">
    <source>
        <dbReference type="Proteomes" id="UP000028640"/>
    </source>
</evidence>
<dbReference type="EMBL" id="JMPJ01000063">
    <property type="protein sequence ID" value="KFC79868.1"/>
    <property type="molecule type" value="Genomic_DNA"/>
</dbReference>
<dbReference type="eggNOG" id="COG5297">
    <property type="taxonomic scope" value="Bacteria"/>
</dbReference>
<dbReference type="InterPro" id="IPR014895">
    <property type="entry name" value="Alginate_lyase_2"/>
</dbReference>
<dbReference type="STRING" id="910964.GEAM_2651"/>
<feature type="signal peptide" evidence="1">
    <location>
        <begin position="1"/>
        <end position="30"/>
    </location>
</feature>
<evidence type="ECO:0000313" key="3">
    <source>
        <dbReference type="EMBL" id="KFC79868.1"/>
    </source>
</evidence>
<feature type="domain" description="Alginate lyase 2" evidence="2">
    <location>
        <begin position="89"/>
        <end position="260"/>
    </location>
</feature>
<dbReference type="RefSeq" id="WP_244956670.1">
    <property type="nucleotide sequence ID" value="NZ_JMPJ01000063.1"/>
</dbReference>
<sequence>MTVKMQWMIQRKSTLFSALLLALSSANAFAEGGQNTPAKNFPILKDAYILQAFDSSKKPNEEPITSGLKNSYFYSNCADAERCDSAIPQGATMFRAPSGFGSTPHSEFPRAELRAKKNFVNGDDFTNTQTGSVYIVKNPDTKSIIFAQIHGDKPGGSELLKLRWQNGDIVAGVKPHYGDKEQRTTLLSGVGLKDKIDYKIEAKGSKSEIKVTVETTADGKTSKKTFSYPKESWQGIELYFKAGNYNQDSSSDGSEAVVAYGALDVSYR</sequence>
<accession>A0A085G823</accession>
<proteinExistence type="predicted"/>